<dbReference type="GO" id="GO:0046872">
    <property type="term" value="F:metal ion binding"/>
    <property type="evidence" value="ECO:0007669"/>
    <property type="project" value="InterPro"/>
</dbReference>
<evidence type="ECO:0000259" key="4">
    <source>
        <dbReference type="Pfam" id="PF05193"/>
    </source>
</evidence>
<reference evidence="5" key="1">
    <citation type="submission" date="2021-01" db="EMBL/GenBank/DDBJ databases">
        <authorList>
            <person name="Corre E."/>
            <person name="Pelletier E."/>
            <person name="Niang G."/>
            <person name="Scheremetjew M."/>
            <person name="Finn R."/>
            <person name="Kale V."/>
            <person name="Holt S."/>
            <person name="Cochrane G."/>
            <person name="Meng A."/>
            <person name="Brown T."/>
            <person name="Cohen L."/>
        </authorList>
    </citation>
    <scope>NUCLEOTIDE SEQUENCE</scope>
    <source>
        <strain evidence="5">CCMP1320</strain>
    </source>
</reference>
<evidence type="ECO:0000256" key="2">
    <source>
        <dbReference type="ARBA" id="ARBA00007261"/>
    </source>
</evidence>
<dbReference type="InterPro" id="IPR007863">
    <property type="entry name" value="Peptidase_M16_C"/>
</dbReference>
<name>A0A7S3RA23_DUNTE</name>
<dbReference type="Pfam" id="PF00675">
    <property type="entry name" value="Peptidase_M16"/>
    <property type="match status" value="1"/>
</dbReference>
<sequence length="490" mass="50607">MQLPSMSKILVRGISSSSLAAEAPALASKASGSAGGQSLASMLGFGSTRIDTPLSEPLPWVPSPLRGTAPKAPPKLETGHLASGMPAIAVDTPSPVSTVAIAFEAGSSSETEHTRGASKVLAAMAFKATTNRTTFRLTRELEKIGATPASVSSRDHLTLGITALKMHAPEAFEMLLDSALNAKLSYHEFAEAVNLVQQQLRESARQPSSLIMDALHRAAYEGPLGLPMQLDPADLAHLDFGALREYYANVVKASRTVMASAGVGMQDMNKLANPLLPPSASAALVPSSTAGNTYVGGSLNVIAPSPLTHVAVAVEAKGGLSDPKAEAAAAVVRMLLDASRAVLPRTHRESDIFVSASAFSQMYSKTGLVGISAASTPGQSAQLVDAVMQRVEAVAKGVPEAQLKQAKQMAISSYKEGLASSAGMVGTMAPHLLLTGRFEPSDFAAKVDALSPSDVSSFIADGLKRTPSVVSYGSMASAPRLGGVVSKRLA</sequence>
<dbReference type="EMBL" id="HBIP01036840">
    <property type="protein sequence ID" value="CAE0507236.1"/>
    <property type="molecule type" value="Transcribed_RNA"/>
</dbReference>
<dbReference type="InterPro" id="IPR011765">
    <property type="entry name" value="Pept_M16_N"/>
</dbReference>
<accession>A0A7S3RA23</accession>
<feature type="domain" description="Peptidase M16 C-terminal" evidence="4">
    <location>
        <begin position="241"/>
        <end position="408"/>
    </location>
</feature>
<dbReference type="InterPro" id="IPR011249">
    <property type="entry name" value="Metalloenz_LuxS/M16"/>
</dbReference>
<dbReference type="Gene3D" id="3.30.830.10">
    <property type="entry name" value="Metalloenzyme, LuxS/M16 peptidase-like"/>
    <property type="match status" value="2"/>
</dbReference>
<gene>
    <name evidence="5" type="ORF">DTER00134_LOCUS22312</name>
</gene>
<protein>
    <recommendedName>
        <fullName evidence="6">Peptidase M16 N-terminal domain-containing protein</fullName>
    </recommendedName>
</protein>
<evidence type="ECO:0000313" key="5">
    <source>
        <dbReference type="EMBL" id="CAE0507236.1"/>
    </source>
</evidence>
<proteinExistence type="inferred from homology"/>
<dbReference type="AlphaFoldDB" id="A0A7S3RA23"/>
<dbReference type="GO" id="GO:0005739">
    <property type="term" value="C:mitochondrion"/>
    <property type="evidence" value="ECO:0007669"/>
    <property type="project" value="TreeGrafter"/>
</dbReference>
<feature type="domain" description="Peptidase M16 N-terminal" evidence="3">
    <location>
        <begin position="91"/>
        <end position="227"/>
    </location>
</feature>
<evidence type="ECO:0008006" key="6">
    <source>
        <dbReference type="Google" id="ProtNLM"/>
    </source>
</evidence>
<dbReference type="InterPro" id="IPR050361">
    <property type="entry name" value="MPP/UQCRC_Complex"/>
</dbReference>
<dbReference type="Pfam" id="PF05193">
    <property type="entry name" value="Peptidase_M16_C"/>
    <property type="match status" value="1"/>
</dbReference>
<dbReference type="PANTHER" id="PTHR11851:SF49">
    <property type="entry name" value="MITOCHONDRIAL-PROCESSING PEPTIDASE SUBUNIT ALPHA"/>
    <property type="match status" value="1"/>
</dbReference>
<evidence type="ECO:0000256" key="1">
    <source>
        <dbReference type="ARBA" id="ARBA00002123"/>
    </source>
</evidence>
<comment type="function">
    <text evidence="1">Substrate recognition and binding subunit of the essential mitochondrial processing protease (MPP), which cleaves the mitochondrial sequence off newly imported precursors proteins.</text>
</comment>
<organism evidence="5">
    <name type="scientific">Dunaliella tertiolecta</name>
    <name type="common">Green alga</name>
    <dbReference type="NCBI Taxonomy" id="3047"/>
    <lineage>
        <taxon>Eukaryota</taxon>
        <taxon>Viridiplantae</taxon>
        <taxon>Chlorophyta</taxon>
        <taxon>core chlorophytes</taxon>
        <taxon>Chlorophyceae</taxon>
        <taxon>CS clade</taxon>
        <taxon>Chlamydomonadales</taxon>
        <taxon>Dunaliellaceae</taxon>
        <taxon>Dunaliella</taxon>
    </lineage>
</organism>
<comment type="similarity">
    <text evidence="2">Belongs to the peptidase M16 family.</text>
</comment>
<dbReference type="SUPFAM" id="SSF63411">
    <property type="entry name" value="LuxS/MPP-like metallohydrolase"/>
    <property type="match status" value="2"/>
</dbReference>
<evidence type="ECO:0000259" key="3">
    <source>
        <dbReference type="Pfam" id="PF00675"/>
    </source>
</evidence>
<dbReference type="PANTHER" id="PTHR11851">
    <property type="entry name" value="METALLOPROTEASE"/>
    <property type="match status" value="1"/>
</dbReference>